<dbReference type="InterPro" id="IPR001356">
    <property type="entry name" value="HD"/>
</dbReference>
<dbReference type="PANTHER" id="PTHR24208">
    <property type="entry name" value="LIM/HOMEOBOX PROTEIN LHX"/>
    <property type="match status" value="1"/>
</dbReference>
<evidence type="ECO:0000256" key="3">
    <source>
        <dbReference type="ARBA" id="ARBA00022737"/>
    </source>
</evidence>
<evidence type="ECO:0000313" key="16">
    <source>
        <dbReference type="Proteomes" id="UP000308267"/>
    </source>
</evidence>
<dbReference type="AlphaFoldDB" id="A0A4S2LFV7"/>
<keyword evidence="16" id="KW-1185">Reference proteome</keyword>
<feature type="compositionally biased region" description="Polar residues" evidence="12">
    <location>
        <begin position="306"/>
        <end position="317"/>
    </location>
</feature>
<feature type="DNA-binding region" description="Homeobox" evidence="9">
    <location>
        <begin position="689"/>
        <end position="748"/>
    </location>
</feature>
<dbReference type="PROSITE" id="PS00478">
    <property type="entry name" value="LIM_DOMAIN_1"/>
    <property type="match status" value="1"/>
</dbReference>
<keyword evidence="8 9" id="KW-0539">Nucleus</keyword>
<evidence type="ECO:0000256" key="6">
    <source>
        <dbReference type="ARBA" id="ARBA00023125"/>
    </source>
</evidence>
<dbReference type="GO" id="GO:0000977">
    <property type="term" value="F:RNA polymerase II transcription regulatory region sequence-specific DNA binding"/>
    <property type="evidence" value="ECO:0007669"/>
    <property type="project" value="TreeGrafter"/>
</dbReference>
<evidence type="ECO:0000256" key="12">
    <source>
        <dbReference type="SAM" id="MobiDB-lite"/>
    </source>
</evidence>
<gene>
    <name evidence="15" type="ORF">CRM22_009163</name>
</gene>
<protein>
    <submittedName>
        <fullName evidence="15">Uncharacterized protein</fullName>
    </submittedName>
</protein>
<comment type="subcellular location">
    <subcellularLocation>
        <location evidence="1 9 11">Nucleus</location>
    </subcellularLocation>
</comment>
<dbReference type="GO" id="GO:0000981">
    <property type="term" value="F:DNA-binding transcription factor activity, RNA polymerase II-specific"/>
    <property type="evidence" value="ECO:0007669"/>
    <property type="project" value="InterPro"/>
</dbReference>
<feature type="domain" description="Homeobox" evidence="14">
    <location>
        <begin position="687"/>
        <end position="747"/>
    </location>
</feature>
<dbReference type="GO" id="GO:0046872">
    <property type="term" value="F:metal ion binding"/>
    <property type="evidence" value="ECO:0007669"/>
    <property type="project" value="UniProtKB-KW"/>
</dbReference>
<evidence type="ECO:0000256" key="4">
    <source>
        <dbReference type="ARBA" id="ARBA00022833"/>
    </source>
</evidence>
<evidence type="ECO:0000259" key="13">
    <source>
        <dbReference type="PROSITE" id="PS50023"/>
    </source>
</evidence>
<dbReference type="PROSITE" id="PS00027">
    <property type="entry name" value="HOMEOBOX_1"/>
    <property type="match status" value="1"/>
</dbReference>
<feature type="compositionally biased region" description="Low complexity" evidence="12">
    <location>
        <begin position="377"/>
        <end position="387"/>
    </location>
</feature>
<proteinExistence type="predicted"/>
<evidence type="ECO:0000256" key="10">
    <source>
        <dbReference type="PROSITE-ProRule" id="PRU00125"/>
    </source>
</evidence>
<dbReference type="SUPFAM" id="SSF46689">
    <property type="entry name" value="Homeodomain-like"/>
    <property type="match status" value="1"/>
</dbReference>
<evidence type="ECO:0000256" key="5">
    <source>
        <dbReference type="ARBA" id="ARBA00023038"/>
    </source>
</evidence>
<name>A0A4S2LFV7_OPIFE</name>
<evidence type="ECO:0000256" key="9">
    <source>
        <dbReference type="PROSITE-ProRule" id="PRU00108"/>
    </source>
</evidence>
<dbReference type="InterPro" id="IPR001781">
    <property type="entry name" value="Znf_LIM"/>
</dbReference>
<dbReference type="Proteomes" id="UP000308267">
    <property type="component" value="Unassembled WGS sequence"/>
</dbReference>
<dbReference type="Pfam" id="PF00046">
    <property type="entry name" value="Homeodomain"/>
    <property type="match status" value="1"/>
</dbReference>
<comment type="caution">
    <text evidence="15">The sequence shown here is derived from an EMBL/GenBank/DDBJ whole genome shotgun (WGS) entry which is preliminary data.</text>
</comment>
<dbReference type="SUPFAM" id="SSF57716">
    <property type="entry name" value="Glucocorticoid receptor-like (DNA-binding domain)"/>
    <property type="match status" value="2"/>
</dbReference>
<feature type="domain" description="LIM zinc-binding" evidence="13">
    <location>
        <begin position="167"/>
        <end position="230"/>
    </location>
</feature>
<dbReference type="OrthoDB" id="10068367at2759"/>
<dbReference type="GO" id="GO:0030182">
    <property type="term" value="P:neuron differentiation"/>
    <property type="evidence" value="ECO:0007669"/>
    <property type="project" value="TreeGrafter"/>
</dbReference>
<keyword evidence="3" id="KW-0677">Repeat</keyword>
<reference evidence="15 16" key="1">
    <citation type="journal article" date="2019" name="BMC Genomics">
        <title>New insights from Opisthorchis felineus genome: update on genomics of the epidemiologically important liver flukes.</title>
        <authorList>
            <person name="Ershov N.I."/>
            <person name="Mordvinov V.A."/>
            <person name="Prokhortchouk E.B."/>
            <person name="Pakharukova M.Y."/>
            <person name="Gunbin K.V."/>
            <person name="Ustyantsev K."/>
            <person name="Genaev M.A."/>
            <person name="Blinov A.G."/>
            <person name="Mazur A."/>
            <person name="Boulygina E."/>
            <person name="Tsygankova S."/>
            <person name="Khrameeva E."/>
            <person name="Chekanov N."/>
            <person name="Fan G."/>
            <person name="Xiao A."/>
            <person name="Zhang H."/>
            <person name="Xu X."/>
            <person name="Yang H."/>
            <person name="Solovyev V."/>
            <person name="Lee S.M."/>
            <person name="Liu X."/>
            <person name="Afonnikov D.A."/>
            <person name="Skryabin K.G."/>
        </authorList>
    </citation>
    <scope>NUCLEOTIDE SEQUENCE [LARGE SCALE GENOMIC DNA]</scope>
    <source>
        <strain evidence="15">AK-0245</strain>
        <tissue evidence="15">Whole organism</tissue>
    </source>
</reference>
<evidence type="ECO:0000313" key="15">
    <source>
        <dbReference type="EMBL" id="TGZ59308.1"/>
    </source>
</evidence>
<organism evidence="15 16">
    <name type="scientific">Opisthorchis felineus</name>
    <dbReference type="NCBI Taxonomy" id="147828"/>
    <lineage>
        <taxon>Eukaryota</taxon>
        <taxon>Metazoa</taxon>
        <taxon>Spiralia</taxon>
        <taxon>Lophotrochozoa</taxon>
        <taxon>Platyhelminthes</taxon>
        <taxon>Trematoda</taxon>
        <taxon>Digenea</taxon>
        <taxon>Opisthorchiida</taxon>
        <taxon>Opisthorchiata</taxon>
        <taxon>Opisthorchiidae</taxon>
        <taxon>Opisthorchis</taxon>
    </lineage>
</organism>
<keyword evidence="4 10" id="KW-0862">Zinc</keyword>
<dbReference type="PROSITE" id="PS50023">
    <property type="entry name" value="LIM_DOMAIN_2"/>
    <property type="match status" value="2"/>
</dbReference>
<feature type="compositionally biased region" description="Polar residues" evidence="12">
    <location>
        <begin position="338"/>
        <end position="376"/>
    </location>
</feature>
<dbReference type="STRING" id="147828.A0A4S2LFV7"/>
<dbReference type="PANTHER" id="PTHR24208:SF166">
    <property type="entry name" value="LIM HOMEOBOX TRANSCRIPTION FACTOR 1 ALPHA, ISOFORM B"/>
    <property type="match status" value="1"/>
</dbReference>
<feature type="region of interest" description="Disordered" evidence="12">
    <location>
        <begin position="286"/>
        <end position="390"/>
    </location>
</feature>
<dbReference type="CDD" id="cd00086">
    <property type="entry name" value="homeodomain"/>
    <property type="match status" value="1"/>
</dbReference>
<dbReference type="SMART" id="SM00389">
    <property type="entry name" value="HOX"/>
    <property type="match status" value="1"/>
</dbReference>
<feature type="region of interest" description="Disordered" evidence="12">
    <location>
        <begin position="510"/>
        <end position="535"/>
    </location>
</feature>
<dbReference type="InterPro" id="IPR050453">
    <property type="entry name" value="LIM_Homeobox_TF"/>
</dbReference>
<dbReference type="Gene3D" id="1.10.10.60">
    <property type="entry name" value="Homeodomain-like"/>
    <property type="match status" value="1"/>
</dbReference>
<keyword evidence="7 9" id="KW-0371">Homeobox</keyword>
<sequence length="1000" mass="109065">MTVTTATVSSELWPLHDAMENGHMCLSLSTGNTMLVKCSPASPGIHTTIGNASNNTEPMQIPTITTTTTTTCSALSTLMQLANFPGSFLPGSRRTASEVDHDVNDTVRCTGCRSLILDPFYHRVVDQSWHQACLRCFACGILLLDRCYTKEGQMYCRADFMRQYGPRCTACRKTIQASELVHFARSSIFHAACFRCNICDHQFIAGDQLCLARGDQYVICQEHYTAPPPSGRMAMQQLVERSEAAVSDFHLSSIRPLTPTTPSFSSCRQSSTSVEGSMEKENRAQLLEDDAGTIASSTGDGGFRKTSPSPVSSQSRLMQIHNRLPNTGNHASVAIPNTVMSSGDPSRTSASRRSCSPQTFRTQQDIKPEQLTQAGISSPEPFSSSASVDGLTQPHPDCLARCKTGQFHKCSMLMTTGDKVVPSTPGEGHLRLLEKTLNMGVAKLENECRTQCSLLTDSTTDRNPLVPMSSPYITVMGEAASWRHWTTENNGSKGGDLVHNGQNTVGFERQKDTTDVGKSRPISPSPALSHNPLAEIDTMSDGPLLKRRNLAKHDQLVVDNEEEDEEEILAQLETDAEYGEFVSDNYNELERHELNRSLKSDNLECELGMEFMSQSPDNFTHLFGRHRQQHSCVNNHNRYHTQSSPPLLTACDLPASEGSSQASVGSDSGTGQCMAGQLSGCGTGAGTKRRGPRTTIKAKQLETLKAAFAATPKPTRHVRETLAQETGLSMRVIQVWFQNRRSKERRMKQLNALGPRRSFYRNPRRLRGIRASLGSAELNNEAALELITNPTYHGYLVENNPDFYNVIAAAVAVSFNSSGPIPLASVNYHTAHDSGPIPCELRSNSVEMQAFRPSPLEQFGHSHLPGSYSVPPLPPFLQPPNCSPYGTGNFLPTPFANVSGRSENNNNDLRYPMPICLPQVHTATSSQSSTICKLPAFGRSASPALALASCPNVLGSQVYQSDLPGALISPVFMNTSHPLPPMLSGRPNNGTNICSPVPML</sequence>
<feature type="domain" description="LIM zinc-binding" evidence="13">
    <location>
        <begin position="107"/>
        <end position="166"/>
    </location>
</feature>
<dbReference type="PROSITE" id="PS50071">
    <property type="entry name" value="HOMEOBOX_2"/>
    <property type="match status" value="1"/>
</dbReference>
<keyword evidence="6 9" id="KW-0238">DNA-binding</keyword>
<keyword evidence="2 10" id="KW-0479">Metal-binding</keyword>
<keyword evidence="5 10" id="KW-0440">LIM domain</keyword>
<dbReference type="Gene3D" id="2.10.110.10">
    <property type="entry name" value="Cysteine Rich Protein"/>
    <property type="match status" value="2"/>
</dbReference>
<dbReference type="InterPro" id="IPR017970">
    <property type="entry name" value="Homeobox_CS"/>
</dbReference>
<dbReference type="SMART" id="SM00132">
    <property type="entry name" value="LIM"/>
    <property type="match status" value="2"/>
</dbReference>
<evidence type="ECO:0000256" key="11">
    <source>
        <dbReference type="RuleBase" id="RU000682"/>
    </source>
</evidence>
<evidence type="ECO:0000256" key="1">
    <source>
        <dbReference type="ARBA" id="ARBA00004123"/>
    </source>
</evidence>
<evidence type="ECO:0000256" key="8">
    <source>
        <dbReference type="ARBA" id="ARBA00023242"/>
    </source>
</evidence>
<evidence type="ECO:0000259" key="14">
    <source>
        <dbReference type="PROSITE" id="PS50071"/>
    </source>
</evidence>
<dbReference type="Pfam" id="PF00412">
    <property type="entry name" value="LIM"/>
    <property type="match status" value="2"/>
</dbReference>
<evidence type="ECO:0000256" key="7">
    <source>
        <dbReference type="ARBA" id="ARBA00023155"/>
    </source>
</evidence>
<dbReference type="InterPro" id="IPR009057">
    <property type="entry name" value="Homeodomain-like_sf"/>
</dbReference>
<evidence type="ECO:0000256" key="2">
    <source>
        <dbReference type="ARBA" id="ARBA00022723"/>
    </source>
</evidence>
<dbReference type="FunFam" id="1.10.10.60:FF:000075">
    <property type="entry name" value="LIM/homeobox protein Lhx1"/>
    <property type="match status" value="1"/>
</dbReference>
<accession>A0A4S2LFV7</accession>
<dbReference type="GO" id="GO:0005634">
    <property type="term" value="C:nucleus"/>
    <property type="evidence" value="ECO:0007669"/>
    <property type="project" value="UniProtKB-SubCell"/>
</dbReference>
<dbReference type="EMBL" id="SJOL01008913">
    <property type="protein sequence ID" value="TGZ59308.1"/>
    <property type="molecule type" value="Genomic_DNA"/>
</dbReference>